<dbReference type="Gene3D" id="3.30.1490.70">
    <property type="match status" value="1"/>
</dbReference>
<dbReference type="NCBIfam" id="TIGR02777">
    <property type="entry name" value="LigD_PE_dom"/>
    <property type="match status" value="1"/>
</dbReference>
<keyword evidence="17" id="KW-0464">Manganese</keyword>
<evidence type="ECO:0000256" key="3">
    <source>
        <dbReference type="ARBA" id="ARBA00022598"/>
    </source>
</evidence>
<dbReference type="EC" id="6.5.1.1" evidence="2"/>
<dbReference type="Pfam" id="PF21686">
    <property type="entry name" value="LigD_Prim-Pol"/>
    <property type="match status" value="1"/>
</dbReference>
<feature type="region of interest" description="Disordered" evidence="23">
    <location>
        <begin position="123"/>
        <end position="143"/>
    </location>
</feature>
<dbReference type="CDD" id="cd07971">
    <property type="entry name" value="OBF_DNA_ligase_LigD"/>
    <property type="match status" value="1"/>
</dbReference>
<keyword evidence="14" id="KW-0238">DNA-binding</keyword>
<comment type="caution">
    <text evidence="25">The sequence shown here is derived from an EMBL/GenBank/DDBJ whole genome shotgun (WGS) entry which is preliminary data.</text>
</comment>
<evidence type="ECO:0000256" key="5">
    <source>
        <dbReference type="ARBA" id="ARBA00022695"/>
    </source>
</evidence>
<evidence type="ECO:0000256" key="12">
    <source>
        <dbReference type="ARBA" id="ARBA00022840"/>
    </source>
</evidence>
<evidence type="ECO:0000259" key="24">
    <source>
        <dbReference type="PROSITE" id="PS50160"/>
    </source>
</evidence>
<keyword evidence="18" id="KW-0511">Multifunctional enzyme</keyword>
<dbReference type="Pfam" id="PF01068">
    <property type="entry name" value="DNA_ligase_A_M"/>
    <property type="match status" value="1"/>
</dbReference>
<dbReference type="InterPro" id="IPR052171">
    <property type="entry name" value="NHEJ_LigD"/>
</dbReference>
<dbReference type="GO" id="GO:0006281">
    <property type="term" value="P:DNA repair"/>
    <property type="evidence" value="ECO:0007669"/>
    <property type="project" value="UniProtKB-KW"/>
</dbReference>
<dbReference type="InterPro" id="IPR012309">
    <property type="entry name" value="DNA_ligase_ATP-dep_C"/>
</dbReference>
<dbReference type="RefSeq" id="WP_005177973.1">
    <property type="nucleotide sequence ID" value="NZ_BANR01000023.1"/>
</dbReference>
<dbReference type="InterPro" id="IPR014146">
    <property type="entry name" value="LigD_ligase_dom"/>
</dbReference>
<dbReference type="InterPro" id="IPR014145">
    <property type="entry name" value="LigD_pol_dom"/>
</dbReference>
<keyword evidence="11" id="KW-0269">Exonuclease</keyword>
<dbReference type="STRING" id="1220583.GOACH_23_00470"/>
<dbReference type="GO" id="GO:0003677">
    <property type="term" value="F:DNA binding"/>
    <property type="evidence" value="ECO:0007669"/>
    <property type="project" value="UniProtKB-KW"/>
</dbReference>
<keyword evidence="10" id="KW-0378">Hydrolase</keyword>
<keyword evidence="7" id="KW-0479">Metal-binding</keyword>
<evidence type="ECO:0000256" key="11">
    <source>
        <dbReference type="ARBA" id="ARBA00022839"/>
    </source>
</evidence>
<evidence type="ECO:0000256" key="20">
    <source>
        <dbReference type="ARBA" id="ARBA00034003"/>
    </source>
</evidence>
<accession>L7KQU6</accession>
<evidence type="ECO:0000256" key="8">
    <source>
        <dbReference type="ARBA" id="ARBA00022741"/>
    </source>
</evidence>
<dbReference type="OrthoDB" id="9802472at2"/>
<keyword evidence="4" id="KW-0808">Transferase</keyword>
<keyword evidence="15" id="KW-0233">DNA recombination</keyword>
<evidence type="ECO:0000256" key="16">
    <source>
        <dbReference type="ARBA" id="ARBA00023204"/>
    </source>
</evidence>
<evidence type="ECO:0000256" key="6">
    <source>
        <dbReference type="ARBA" id="ARBA00022722"/>
    </source>
</evidence>
<keyword evidence="8" id="KW-0547">Nucleotide-binding</keyword>
<dbReference type="InterPro" id="IPR012310">
    <property type="entry name" value="DNA_ligase_ATP-dep_cent"/>
</dbReference>
<feature type="region of interest" description="Disordered" evidence="23">
    <location>
        <begin position="305"/>
        <end position="398"/>
    </location>
</feature>
<dbReference type="GO" id="GO:0006310">
    <property type="term" value="P:DNA recombination"/>
    <property type="evidence" value="ECO:0007669"/>
    <property type="project" value="UniProtKB-KW"/>
</dbReference>
<keyword evidence="9" id="KW-0227">DNA damage</keyword>
<dbReference type="GO" id="GO:0005524">
    <property type="term" value="F:ATP binding"/>
    <property type="evidence" value="ECO:0007669"/>
    <property type="project" value="UniProtKB-KW"/>
</dbReference>
<reference evidence="25 26" key="1">
    <citation type="submission" date="2012-12" db="EMBL/GenBank/DDBJ databases">
        <title>Whole genome shotgun sequence of Gordonia aichiensis NBRC 108223.</title>
        <authorList>
            <person name="Isaki-Nakamura S."/>
            <person name="Hosoyama A."/>
            <person name="Tsuchikane K."/>
            <person name="Ando Y."/>
            <person name="Baba S."/>
            <person name="Ohji S."/>
            <person name="Hamada M."/>
            <person name="Tamura T."/>
            <person name="Yamazoe A."/>
            <person name="Yamazaki S."/>
            <person name="Fujita N."/>
        </authorList>
    </citation>
    <scope>NUCLEOTIDE SEQUENCE [LARGE SCALE GENOMIC DNA]</scope>
    <source>
        <strain evidence="25 26">NBRC 108223</strain>
    </source>
</reference>
<keyword evidence="3 25" id="KW-0436">Ligase</keyword>
<dbReference type="GO" id="GO:0046872">
    <property type="term" value="F:metal ion binding"/>
    <property type="evidence" value="ECO:0007669"/>
    <property type="project" value="UniProtKB-KW"/>
</dbReference>
<dbReference type="InterPro" id="IPR014144">
    <property type="entry name" value="LigD_PE_domain"/>
</dbReference>
<dbReference type="NCBIfam" id="TIGR02779">
    <property type="entry name" value="NHEJ_ligase_lig"/>
    <property type="match status" value="1"/>
</dbReference>
<comment type="similarity">
    <text evidence="22">In the N-terminal section; belongs to the LigD polymerase family.</text>
</comment>
<evidence type="ECO:0000256" key="22">
    <source>
        <dbReference type="ARBA" id="ARBA00049990"/>
    </source>
</evidence>
<dbReference type="PANTHER" id="PTHR42705">
    <property type="entry name" value="BIFUNCTIONAL NON-HOMOLOGOUS END JOINING PROTEIN LIGD"/>
    <property type="match status" value="1"/>
</dbReference>
<dbReference type="GO" id="GO:0004527">
    <property type="term" value="F:exonuclease activity"/>
    <property type="evidence" value="ECO:0007669"/>
    <property type="project" value="UniProtKB-KW"/>
</dbReference>
<evidence type="ECO:0000256" key="4">
    <source>
        <dbReference type="ARBA" id="ARBA00022679"/>
    </source>
</evidence>
<dbReference type="NCBIfam" id="NF007210">
    <property type="entry name" value="PRK09632.1"/>
    <property type="match status" value="1"/>
</dbReference>
<evidence type="ECO:0000313" key="26">
    <source>
        <dbReference type="Proteomes" id="UP000010988"/>
    </source>
</evidence>
<evidence type="ECO:0000256" key="10">
    <source>
        <dbReference type="ARBA" id="ARBA00022801"/>
    </source>
</evidence>
<evidence type="ECO:0000256" key="18">
    <source>
        <dbReference type="ARBA" id="ARBA00023268"/>
    </source>
</evidence>
<evidence type="ECO:0000256" key="19">
    <source>
        <dbReference type="ARBA" id="ARBA00029943"/>
    </source>
</evidence>
<keyword evidence="5" id="KW-0548">Nucleotidyltransferase</keyword>
<evidence type="ECO:0000313" key="25">
    <source>
        <dbReference type="EMBL" id="GAC50337.1"/>
    </source>
</evidence>
<evidence type="ECO:0000256" key="15">
    <source>
        <dbReference type="ARBA" id="ARBA00023172"/>
    </source>
</evidence>
<dbReference type="InterPro" id="IPR012340">
    <property type="entry name" value="NA-bd_OB-fold"/>
</dbReference>
<feature type="compositionally biased region" description="Basic and acidic residues" evidence="23">
    <location>
        <begin position="312"/>
        <end position="328"/>
    </location>
</feature>
<evidence type="ECO:0000256" key="7">
    <source>
        <dbReference type="ARBA" id="ARBA00022723"/>
    </source>
</evidence>
<dbReference type="Gene3D" id="3.90.920.10">
    <property type="entry name" value="DNA primase, PRIM domain"/>
    <property type="match status" value="1"/>
</dbReference>
<evidence type="ECO:0000256" key="1">
    <source>
        <dbReference type="ARBA" id="ARBA00001936"/>
    </source>
</evidence>
<feature type="domain" description="ATP-dependent DNA ligase family profile" evidence="24">
    <location>
        <begin position="622"/>
        <end position="748"/>
    </location>
</feature>
<dbReference type="GO" id="GO:0003910">
    <property type="term" value="F:DNA ligase (ATP) activity"/>
    <property type="evidence" value="ECO:0007669"/>
    <property type="project" value="UniProtKB-EC"/>
</dbReference>
<dbReference type="PROSITE" id="PS50160">
    <property type="entry name" value="DNA_LIGASE_A3"/>
    <property type="match status" value="1"/>
</dbReference>
<proteinExistence type="inferred from homology"/>
<keyword evidence="12" id="KW-0067">ATP-binding</keyword>
<dbReference type="GO" id="GO:0003887">
    <property type="term" value="F:DNA-directed DNA polymerase activity"/>
    <property type="evidence" value="ECO:0007669"/>
    <property type="project" value="UniProtKB-KW"/>
</dbReference>
<dbReference type="AlphaFoldDB" id="L7KQU6"/>
<evidence type="ECO:0000256" key="9">
    <source>
        <dbReference type="ARBA" id="ARBA00022763"/>
    </source>
</evidence>
<dbReference type="eggNOG" id="COG3285">
    <property type="taxonomic scope" value="Bacteria"/>
</dbReference>
<gene>
    <name evidence="25" type="primary">ligD</name>
    <name evidence="25" type="ORF">GOACH_23_00470</name>
</gene>
<feature type="compositionally biased region" description="Low complexity" evidence="23">
    <location>
        <begin position="384"/>
        <end position="398"/>
    </location>
</feature>
<dbReference type="Pfam" id="PF13298">
    <property type="entry name" value="LigD_N"/>
    <property type="match status" value="1"/>
</dbReference>
<dbReference type="PANTHER" id="PTHR42705:SF2">
    <property type="entry name" value="BIFUNCTIONAL NON-HOMOLOGOUS END JOINING PROTEIN LIGD"/>
    <property type="match status" value="1"/>
</dbReference>
<dbReference type="SUPFAM" id="SSF50249">
    <property type="entry name" value="Nucleic acid-binding proteins"/>
    <property type="match status" value="1"/>
</dbReference>
<keyword evidence="16" id="KW-0234">DNA repair</keyword>
<dbReference type="EMBL" id="BANR01000023">
    <property type="protein sequence ID" value="GAC50337.1"/>
    <property type="molecule type" value="Genomic_DNA"/>
</dbReference>
<evidence type="ECO:0000256" key="13">
    <source>
        <dbReference type="ARBA" id="ARBA00022932"/>
    </source>
</evidence>
<keyword evidence="26" id="KW-1185">Reference proteome</keyword>
<evidence type="ECO:0000256" key="23">
    <source>
        <dbReference type="SAM" id="MobiDB-lite"/>
    </source>
</evidence>
<dbReference type="CDD" id="cd07906">
    <property type="entry name" value="Adenylation_DNA_ligase_LigD_LigC"/>
    <property type="match status" value="1"/>
</dbReference>
<dbReference type="Proteomes" id="UP000010988">
    <property type="component" value="Unassembled WGS sequence"/>
</dbReference>
<comment type="similarity">
    <text evidence="21">In the C-terminal section; belongs to the ATP-dependent DNA ligase family.</text>
</comment>
<sequence length="835" mass="91950">MTPAQTLEIDGHTIALTNLGKVLYPATGTRKVDVVDYYTRIAGVMLPHLRGRLITRKRWPNGVESTPFFEKDLPNGVPEWIPRVGVAHSGRTITYAMADSAAVLVWLAQMAALELHTPQWLVPPPDAGESPTSTAKDSPHVLGPKGLGEIRANRLVLDLDPGPDVSLDACAEVALMMHDILDGAGLTSYPVTSGGKGIHVYARFERPVSPDSARSVAREIATSLAAAHPSTITATMAKSERSGRVFVDWSQNSASKTTLAPYSMRGRNEPWVAAPRTWEELGTPGLTQLHFAEVLERAADGDLLAGLDDPYGPEKHTGERHTTEEHTTGDTAESADGTGESREEAAPRPVVDLSTYRAKRDASKTPEPFGDDEHRRRRARSTDDTATSDEAAGAASTDPIFVIQEHHARRLHYDFRLERDGVLVSWAVPKNLPTDPDQNRLAVHTEDHPLDYADFSGDIPGGEYGAGHVEIWDRGTYETEKWREKEIIVRLHGDRIQGRYALIKTGDTNWLAHLMSDEPRPILPDSLTHPRPMLATDESVEGLDGRDWAFEGKWDGYRILLRSVDGDYRLTSRSGIDMTADFPELRSAADELGLIDVVLDGEVVAIDSGGHTNFTLLASRNNTDEKYALKLYLFDILYLNGTSLLRKPWSERRQLLEALAPAFAESANVEIPPLLPGPGSAAVTYSRDHGLEGVVAKRRTSTYQQGRRSSLWRKQKNWSDIEVVVGGYRLGRGNREGTIGSLLVGLPEDTGLRYVGRVGTGFTEASLTTLAAELKPLVISRSPFLEKLDRPVASTAIWVLPKIVGEVRFMDWTSTGHLRHPSWRGIRRDKLPGDL</sequence>
<evidence type="ECO:0000256" key="17">
    <source>
        <dbReference type="ARBA" id="ARBA00023211"/>
    </source>
</evidence>
<dbReference type="Gene3D" id="2.40.50.140">
    <property type="entry name" value="Nucleic acid-binding proteins"/>
    <property type="match status" value="1"/>
</dbReference>
<dbReference type="NCBIfam" id="TIGR02778">
    <property type="entry name" value="ligD_pol"/>
    <property type="match status" value="1"/>
</dbReference>
<evidence type="ECO:0000256" key="21">
    <source>
        <dbReference type="ARBA" id="ARBA00049981"/>
    </source>
</evidence>
<organism evidence="25 26">
    <name type="scientific">Gordonia aichiensis NBRC 108223</name>
    <dbReference type="NCBI Taxonomy" id="1220583"/>
    <lineage>
        <taxon>Bacteria</taxon>
        <taxon>Bacillati</taxon>
        <taxon>Actinomycetota</taxon>
        <taxon>Actinomycetes</taxon>
        <taxon>Mycobacteriales</taxon>
        <taxon>Gordoniaceae</taxon>
        <taxon>Gordonia</taxon>
    </lineage>
</organism>
<dbReference type="Pfam" id="PF04679">
    <property type="entry name" value="DNA_ligase_A_C"/>
    <property type="match status" value="1"/>
</dbReference>
<keyword evidence="13" id="KW-0239">DNA-directed DNA polymerase</keyword>
<protein>
    <recommendedName>
        <fullName evidence="2">DNA ligase (ATP)</fullName>
        <ecNumber evidence="2">6.5.1.1</ecNumber>
    </recommendedName>
    <alternativeName>
        <fullName evidence="19">NHEJ DNA polymerase</fullName>
    </alternativeName>
</protein>
<comment type="catalytic activity">
    <reaction evidence="20">
        <text>ATP + (deoxyribonucleotide)n-3'-hydroxyl + 5'-phospho-(deoxyribonucleotide)m = (deoxyribonucleotide)n+m + AMP + diphosphate.</text>
        <dbReference type="EC" id="6.5.1.1"/>
    </reaction>
</comment>
<dbReference type="SUPFAM" id="SSF56091">
    <property type="entry name" value="DNA ligase/mRNA capping enzyme, catalytic domain"/>
    <property type="match status" value="1"/>
</dbReference>
<comment type="cofactor">
    <cofactor evidence="1">
        <name>Mn(2+)</name>
        <dbReference type="ChEBI" id="CHEBI:29035"/>
    </cofactor>
</comment>
<evidence type="ECO:0000256" key="2">
    <source>
        <dbReference type="ARBA" id="ARBA00012727"/>
    </source>
</evidence>
<evidence type="ECO:0000256" key="14">
    <source>
        <dbReference type="ARBA" id="ARBA00023125"/>
    </source>
</evidence>
<dbReference type="CDD" id="cd04861">
    <property type="entry name" value="LigD_Pol_like"/>
    <property type="match status" value="1"/>
</dbReference>
<dbReference type="eggNOG" id="COG1793">
    <property type="taxonomic scope" value="Bacteria"/>
</dbReference>
<dbReference type="Gene3D" id="3.30.470.30">
    <property type="entry name" value="DNA ligase/mRNA capping enzyme"/>
    <property type="match status" value="1"/>
</dbReference>
<keyword evidence="6" id="KW-0540">Nuclease</keyword>
<name>L7KQU6_9ACTN</name>